<feature type="chain" id="PRO_5041903445" evidence="1">
    <location>
        <begin position="25"/>
        <end position="228"/>
    </location>
</feature>
<accession>A0AAD8EHW0</accession>
<evidence type="ECO:0000313" key="2">
    <source>
        <dbReference type="EMBL" id="KAJ9590489.1"/>
    </source>
</evidence>
<evidence type="ECO:0000256" key="1">
    <source>
        <dbReference type="SAM" id="SignalP"/>
    </source>
</evidence>
<feature type="signal peptide" evidence="1">
    <location>
        <begin position="1"/>
        <end position="24"/>
    </location>
</feature>
<reference evidence="2" key="1">
    <citation type="journal article" date="2023" name="IScience">
        <title>Live-bearing cockroach genome reveals convergent evolutionary mechanisms linked to viviparity in insects and beyond.</title>
        <authorList>
            <person name="Fouks B."/>
            <person name="Harrison M.C."/>
            <person name="Mikhailova A.A."/>
            <person name="Marchal E."/>
            <person name="English S."/>
            <person name="Carruthers M."/>
            <person name="Jennings E.C."/>
            <person name="Chiamaka E.L."/>
            <person name="Frigard R.A."/>
            <person name="Pippel M."/>
            <person name="Attardo G.M."/>
            <person name="Benoit J.B."/>
            <person name="Bornberg-Bauer E."/>
            <person name="Tobe S.S."/>
        </authorList>
    </citation>
    <scope>NUCLEOTIDE SEQUENCE</scope>
    <source>
        <strain evidence="2">Stay&amp;Tobe</strain>
    </source>
</reference>
<feature type="non-terminal residue" evidence="2">
    <location>
        <position position="228"/>
    </location>
</feature>
<proteinExistence type="predicted"/>
<protein>
    <submittedName>
        <fullName evidence="2">Uncharacterized protein</fullName>
    </submittedName>
</protein>
<keyword evidence="3" id="KW-1185">Reference proteome</keyword>
<organism evidence="2 3">
    <name type="scientific">Diploptera punctata</name>
    <name type="common">Pacific beetle cockroach</name>
    <dbReference type="NCBI Taxonomy" id="6984"/>
    <lineage>
        <taxon>Eukaryota</taxon>
        <taxon>Metazoa</taxon>
        <taxon>Ecdysozoa</taxon>
        <taxon>Arthropoda</taxon>
        <taxon>Hexapoda</taxon>
        <taxon>Insecta</taxon>
        <taxon>Pterygota</taxon>
        <taxon>Neoptera</taxon>
        <taxon>Polyneoptera</taxon>
        <taxon>Dictyoptera</taxon>
        <taxon>Blattodea</taxon>
        <taxon>Blaberoidea</taxon>
        <taxon>Blaberidae</taxon>
        <taxon>Diplopterinae</taxon>
        <taxon>Diploptera</taxon>
    </lineage>
</organism>
<dbReference type="EMBL" id="JASPKZ010004212">
    <property type="protein sequence ID" value="KAJ9590489.1"/>
    <property type="molecule type" value="Genomic_DNA"/>
</dbReference>
<name>A0AAD8EHW0_DIPPU</name>
<evidence type="ECO:0000313" key="3">
    <source>
        <dbReference type="Proteomes" id="UP001233999"/>
    </source>
</evidence>
<sequence>FIKMSVKSLLGFLSLCFILSGSSASQPLCDLMNMIGNETWRTEAIETIIHGDISVIKCTAGCFIYVVNRSFGDNIKQLLNVGYMFFENCIKLGVRQHNPCKIMDCLITAAENAINMFHQMGLKVPILDFIENLPIFSNKNRYDVETEGTSEIKQFPSEKATNRTNETQIPVLSTTTRPNSTQPPLETTSVISETAITPSSYSSGTELQTKVLQLVNILGVVAICKIIF</sequence>
<dbReference type="AlphaFoldDB" id="A0AAD8EHW0"/>
<gene>
    <name evidence="2" type="ORF">L9F63_016474</name>
</gene>
<reference evidence="2" key="2">
    <citation type="submission" date="2023-05" db="EMBL/GenBank/DDBJ databases">
        <authorList>
            <person name="Fouks B."/>
        </authorList>
    </citation>
    <scope>NUCLEOTIDE SEQUENCE</scope>
    <source>
        <strain evidence="2">Stay&amp;Tobe</strain>
        <tissue evidence="2">Testes</tissue>
    </source>
</reference>
<dbReference type="Proteomes" id="UP001233999">
    <property type="component" value="Unassembled WGS sequence"/>
</dbReference>
<keyword evidence="1" id="KW-0732">Signal</keyword>
<comment type="caution">
    <text evidence="2">The sequence shown here is derived from an EMBL/GenBank/DDBJ whole genome shotgun (WGS) entry which is preliminary data.</text>
</comment>